<accession>A0A151GLU3</accession>
<dbReference type="EMBL" id="LAYC01000002">
    <property type="protein sequence ID" value="KYK58073.1"/>
    <property type="molecule type" value="Genomic_DNA"/>
</dbReference>
<feature type="region of interest" description="Disordered" evidence="1">
    <location>
        <begin position="43"/>
        <end position="74"/>
    </location>
</feature>
<dbReference type="Proteomes" id="UP000076580">
    <property type="component" value="Chromosome 02"/>
</dbReference>
<comment type="caution">
    <text evidence="3">The sequence shown here is derived from an EMBL/GenBank/DDBJ whole genome shotgun (WGS) entry which is preliminary data.</text>
</comment>
<evidence type="ECO:0000313" key="3">
    <source>
        <dbReference type="EMBL" id="KYK58073.1"/>
    </source>
</evidence>
<name>A0A151GLU3_DRECN</name>
<dbReference type="GeneID" id="63717729"/>
<evidence type="ECO:0000256" key="2">
    <source>
        <dbReference type="SAM" id="SignalP"/>
    </source>
</evidence>
<evidence type="ECO:0000256" key="1">
    <source>
        <dbReference type="SAM" id="MobiDB-lite"/>
    </source>
</evidence>
<feature type="chain" id="PRO_5007580779" evidence="2">
    <location>
        <begin position="26"/>
        <end position="74"/>
    </location>
</feature>
<organism evidence="3 4">
    <name type="scientific">Drechmeria coniospora</name>
    <name type="common">Nematophagous fungus</name>
    <name type="synonym">Meria coniospora</name>
    <dbReference type="NCBI Taxonomy" id="98403"/>
    <lineage>
        <taxon>Eukaryota</taxon>
        <taxon>Fungi</taxon>
        <taxon>Dikarya</taxon>
        <taxon>Ascomycota</taxon>
        <taxon>Pezizomycotina</taxon>
        <taxon>Sordariomycetes</taxon>
        <taxon>Hypocreomycetidae</taxon>
        <taxon>Hypocreales</taxon>
        <taxon>Ophiocordycipitaceae</taxon>
        <taxon>Drechmeria</taxon>
    </lineage>
</organism>
<dbReference type="AlphaFoldDB" id="A0A151GLU3"/>
<feature type="compositionally biased region" description="Pro residues" evidence="1">
    <location>
        <begin position="63"/>
        <end position="74"/>
    </location>
</feature>
<keyword evidence="4" id="KW-1185">Reference proteome</keyword>
<keyword evidence="2" id="KW-0732">Signal</keyword>
<protein>
    <submittedName>
        <fullName evidence="3">Uncharacterized protein</fullName>
    </submittedName>
</protein>
<proteinExistence type="predicted"/>
<evidence type="ECO:0000313" key="4">
    <source>
        <dbReference type="Proteomes" id="UP000076580"/>
    </source>
</evidence>
<dbReference type="InParanoid" id="A0A151GLU3"/>
<dbReference type="RefSeq" id="XP_040657425.1">
    <property type="nucleotide sequence ID" value="XM_040802392.1"/>
</dbReference>
<feature type="signal peptide" evidence="2">
    <location>
        <begin position="1"/>
        <end position="25"/>
    </location>
</feature>
<sequence>MKFSNAAAILFAAMASASVIGSRQAQQDDLDDLLSSEAYIDEPEPNHNIYSMPHRAPYSSIMPQPPSPIATPLK</sequence>
<reference evidence="3 4" key="1">
    <citation type="journal article" date="2016" name="Sci. Rep.">
        <title>Insights into Adaptations to a Near-Obligate Nematode Endoparasitic Lifestyle from the Finished Genome of Drechmeria coniospora.</title>
        <authorList>
            <person name="Zhang L."/>
            <person name="Zhou Z."/>
            <person name="Guo Q."/>
            <person name="Fokkens L."/>
            <person name="Miskei M."/>
            <person name="Pocsi I."/>
            <person name="Zhang W."/>
            <person name="Chen M."/>
            <person name="Wang L."/>
            <person name="Sun Y."/>
            <person name="Donzelli B.G."/>
            <person name="Gibson D.M."/>
            <person name="Nelson D.R."/>
            <person name="Luo J.G."/>
            <person name="Rep M."/>
            <person name="Liu H."/>
            <person name="Yang S."/>
            <person name="Wang J."/>
            <person name="Krasnoff S.B."/>
            <person name="Xu Y."/>
            <person name="Molnar I."/>
            <person name="Lin M."/>
        </authorList>
    </citation>
    <scope>NUCLEOTIDE SEQUENCE [LARGE SCALE GENOMIC DNA]</scope>
    <source>
        <strain evidence="3 4">ARSEF 6962</strain>
    </source>
</reference>
<gene>
    <name evidence="3" type="ORF">DCS_05086</name>
</gene>